<dbReference type="AlphaFoldDB" id="A0A699HVK6"/>
<feature type="region of interest" description="Disordered" evidence="1">
    <location>
        <begin position="158"/>
        <end position="187"/>
    </location>
</feature>
<evidence type="ECO:0000256" key="1">
    <source>
        <dbReference type="SAM" id="MobiDB-lite"/>
    </source>
</evidence>
<protein>
    <submittedName>
        <fullName evidence="2">Uncharacterized protein</fullName>
    </submittedName>
</protein>
<evidence type="ECO:0000313" key="2">
    <source>
        <dbReference type="EMBL" id="GEY91801.1"/>
    </source>
</evidence>
<accession>A0A699HVK6</accession>
<proteinExistence type="predicted"/>
<dbReference type="EMBL" id="BKCJ010222304">
    <property type="protein sequence ID" value="GEY91801.1"/>
    <property type="molecule type" value="Genomic_DNA"/>
</dbReference>
<gene>
    <name evidence="2" type="ORF">Tci_463775</name>
</gene>
<name>A0A699HVK6_TANCI</name>
<sequence length="326" mass="36371">MLCNAKKMFSKVKDGVVPSATFVSGINNGTQDENLGEYSSTVPNYSALRPASVSFATLLKGDSSRKGLNFHTLITQARNRVDVDVPLKSIRVVSERSSYTRALIEIQDDVELKDTIVVAMPKHVKECTSTTPIVEKIDKIKRLIIDVKVTLVDDEGKPLEKVDSSSDHDSEDEVESETYENDDYNYDPYDDDLYEGQKIPDKIQSICDNLDIKVRGQPSRRGSEYVYLDFFKVYKTSSLEKAEEPVPSSCTGRSHYGDGTAKNWATVLADYVPLHWPVPLSALVNFLIGEVLPTLAYEIKQQGNLGACISHSLKIYLLISKHHQSS</sequence>
<organism evidence="2">
    <name type="scientific">Tanacetum cinerariifolium</name>
    <name type="common">Dalmatian daisy</name>
    <name type="synonym">Chrysanthemum cinerariifolium</name>
    <dbReference type="NCBI Taxonomy" id="118510"/>
    <lineage>
        <taxon>Eukaryota</taxon>
        <taxon>Viridiplantae</taxon>
        <taxon>Streptophyta</taxon>
        <taxon>Embryophyta</taxon>
        <taxon>Tracheophyta</taxon>
        <taxon>Spermatophyta</taxon>
        <taxon>Magnoliopsida</taxon>
        <taxon>eudicotyledons</taxon>
        <taxon>Gunneridae</taxon>
        <taxon>Pentapetalae</taxon>
        <taxon>asterids</taxon>
        <taxon>campanulids</taxon>
        <taxon>Asterales</taxon>
        <taxon>Asteraceae</taxon>
        <taxon>Asteroideae</taxon>
        <taxon>Anthemideae</taxon>
        <taxon>Anthemidinae</taxon>
        <taxon>Tanacetum</taxon>
    </lineage>
</organism>
<feature type="compositionally biased region" description="Acidic residues" evidence="1">
    <location>
        <begin position="169"/>
        <end position="187"/>
    </location>
</feature>
<reference evidence="2" key="1">
    <citation type="journal article" date="2019" name="Sci. Rep.">
        <title>Draft genome of Tanacetum cinerariifolium, the natural source of mosquito coil.</title>
        <authorList>
            <person name="Yamashiro T."/>
            <person name="Shiraishi A."/>
            <person name="Satake H."/>
            <person name="Nakayama K."/>
        </authorList>
    </citation>
    <scope>NUCLEOTIDE SEQUENCE</scope>
</reference>
<feature type="compositionally biased region" description="Basic and acidic residues" evidence="1">
    <location>
        <begin position="158"/>
        <end position="168"/>
    </location>
</feature>
<comment type="caution">
    <text evidence="2">The sequence shown here is derived from an EMBL/GenBank/DDBJ whole genome shotgun (WGS) entry which is preliminary data.</text>
</comment>